<gene>
    <name evidence="2" type="ORF">DIT97_32400</name>
</gene>
<organism evidence="2 3">
    <name type="scientific">Gimesia maris</name>
    <dbReference type="NCBI Taxonomy" id="122"/>
    <lineage>
        <taxon>Bacteria</taxon>
        <taxon>Pseudomonadati</taxon>
        <taxon>Planctomycetota</taxon>
        <taxon>Planctomycetia</taxon>
        <taxon>Planctomycetales</taxon>
        <taxon>Planctomycetaceae</taxon>
        <taxon>Gimesia</taxon>
    </lineage>
</organism>
<dbReference type="Proteomes" id="UP000263642">
    <property type="component" value="Unassembled WGS sequence"/>
</dbReference>
<keyword evidence="1" id="KW-1133">Transmembrane helix</keyword>
<feature type="transmembrane region" description="Helical" evidence="1">
    <location>
        <begin position="328"/>
        <end position="345"/>
    </location>
</feature>
<feature type="transmembrane region" description="Helical" evidence="1">
    <location>
        <begin position="287"/>
        <end position="307"/>
    </location>
</feature>
<keyword evidence="1" id="KW-0472">Membrane</keyword>
<dbReference type="EMBL" id="DQAY01000200">
    <property type="protein sequence ID" value="HCO27473.1"/>
    <property type="molecule type" value="Genomic_DNA"/>
</dbReference>
<feature type="transmembrane region" description="Helical" evidence="1">
    <location>
        <begin position="351"/>
        <end position="371"/>
    </location>
</feature>
<keyword evidence="1" id="KW-0812">Transmembrane</keyword>
<feature type="transmembrane region" description="Helical" evidence="1">
    <location>
        <begin position="417"/>
        <end position="437"/>
    </location>
</feature>
<feature type="transmembrane region" description="Helical" evidence="1">
    <location>
        <begin position="589"/>
        <end position="615"/>
    </location>
</feature>
<feature type="transmembrane region" description="Helical" evidence="1">
    <location>
        <begin position="512"/>
        <end position="533"/>
    </location>
</feature>
<sequence>MKIRFSLYRQILRTYWQRPLVLLLSALFLAGWLSLVWGPTSGNVMRVGARPQKPGPSATVITTAVTPPADRAHSPQTFADLLKHTDPAEIRSLYLTRLNADDPLPDLRPFENLVFLSLSGFELTTDEADRICQLPRLNGLTLVEPLLHKGVLERVGGKVSQLELLSPPLESHADEIPQMTQVKLLAVHLLNASPAFLEQVTRLPALEQLTLLTSEGAVINGPLPRRPQTLDQIDLSPEQLALLRDKPTLKVVYANWFLMRRLRGFTDATLLPVRALPTTYSKYRLNAFRGAVFLTAILFAVLALQLWAHFITPAARLTPDYLAPHRRLAVGILTAGTLLISLPLLRQEIGVLPAINLTLLLPALGSLFLIAQLSRKPFWQWAAVPLVVLVVPFLTAFSNLFLNVNTSEVIWYLRGHLPWMALMIITGEVLCIAWLLIRFPVITVQVNEASDRLPAFSPRPEVSYPQRQGQQLNQRFLRMLDLSPDKLHLSHRSIWQMARLWRLGNAYRPRNLLLTLAYFLFFGFLIQGFTYLLTGEPAFSQPLPLVTILFSSFCGIGIFLPPLTWWQRRRSMASEALHPVSRTSLVKQLYLGLALDHYILVTGLLLLVILALYRFDLTARNSEFCSLLLLVGLAAPLWIIGTNAAVIVFQRTWMIVGSMFGLYLLAILSVAAVLTWYLRSQVDTVHAGLFLFIVTLTAVTIALGLNVLMYRAALKREWG</sequence>
<comment type="caution">
    <text evidence="2">The sequence shown here is derived from an EMBL/GenBank/DDBJ whole genome shotgun (WGS) entry which is preliminary data.</text>
</comment>
<reference evidence="2 3" key="1">
    <citation type="journal article" date="2018" name="Nat. Biotechnol.">
        <title>A standardized bacterial taxonomy based on genome phylogeny substantially revises the tree of life.</title>
        <authorList>
            <person name="Parks D.H."/>
            <person name="Chuvochina M."/>
            <person name="Waite D.W."/>
            <person name="Rinke C."/>
            <person name="Skarshewski A."/>
            <person name="Chaumeil P.A."/>
            <person name="Hugenholtz P."/>
        </authorList>
    </citation>
    <scope>NUCLEOTIDE SEQUENCE [LARGE SCALE GENOMIC DNA]</scope>
    <source>
        <strain evidence="2">UBA9375</strain>
    </source>
</reference>
<evidence type="ECO:0000313" key="3">
    <source>
        <dbReference type="Proteomes" id="UP000263642"/>
    </source>
</evidence>
<dbReference type="AlphaFoldDB" id="A0A3D3RF71"/>
<evidence type="ECO:0000256" key="1">
    <source>
        <dbReference type="SAM" id="Phobius"/>
    </source>
</evidence>
<feature type="transmembrane region" description="Helical" evidence="1">
    <location>
        <begin position="545"/>
        <end position="566"/>
    </location>
</feature>
<feature type="transmembrane region" description="Helical" evidence="1">
    <location>
        <begin position="627"/>
        <end position="648"/>
    </location>
</feature>
<feature type="transmembrane region" description="Helical" evidence="1">
    <location>
        <begin position="378"/>
        <end position="397"/>
    </location>
</feature>
<protein>
    <submittedName>
        <fullName evidence="2">Uncharacterized protein</fullName>
    </submittedName>
</protein>
<feature type="transmembrane region" description="Helical" evidence="1">
    <location>
        <begin position="660"/>
        <end position="678"/>
    </location>
</feature>
<feature type="transmembrane region" description="Helical" evidence="1">
    <location>
        <begin position="684"/>
        <end position="708"/>
    </location>
</feature>
<evidence type="ECO:0000313" key="2">
    <source>
        <dbReference type="EMBL" id="HCO27473.1"/>
    </source>
</evidence>
<accession>A0A3D3RF71</accession>
<proteinExistence type="predicted"/>
<feature type="transmembrane region" description="Helical" evidence="1">
    <location>
        <begin position="20"/>
        <end position="38"/>
    </location>
</feature>
<name>A0A3D3RF71_9PLAN</name>